<sequence>MRLIPCLDIKDGRVVKGVNFIGLRDAGDPVELAKFYDAEGADELVFLDITASHESRAPVIALAERVAEQVFIPFTVGGGLRRVEDIREALLAGADKVSLNTAAIQNPELVTEASNRFGAQCIVTAIDARKRPGGGWEVFTHGGRKPTGLDAVEWARETVRRGSGEILLTSMDGDGTQAGYDLELTKAVSEAVNVPVIASGGAGTAQHLVDAVRDGRADAVLLASIVHDGLYKIRDLKAHMAESGLPMRLV</sequence>
<dbReference type="InterPro" id="IPR004651">
    <property type="entry name" value="HisF"/>
</dbReference>
<dbReference type="FunFam" id="3.20.20.70:FF:000006">
    <property type="entry name" value="Imidazole glycerol phosphate synthase subunit HisF"/>
    <property type="match status" value="1"/>
</dbReference>
<dbReference type="Proteomes" id="UP000027982">
    <property type="component" value="Chromosome"/>
</dbReference>
<keyword evidence="14" id="KW-1185">Reference proteome</keyword>
<dbReference type="NCBIfam" id="TIGR00735">
    <property type="entry name" value="hisF"/>
    <property type="match status" value="1"/>
</dbReference>
<organism evidence="13 14">
    <name type="scientific">Fimbriimonas ginsengisoli Gsoil 348</name>
    <dbReference type="NCBI Taxonomy" id="661478"/>
    <lineage>
        <taxon>Bacteria</taxon>
        <taxon>Bacillati</taxon>
        <taxon>Armatimonadota</taxon>
        <taxon>Fimbriimonadia</taxon>
        <taxon>Fimbriimonadales</taxon>
        <taxon>Fimbriimonadaceae</taxon>
        <taxon>Fimbriimonas</taxon>
    </lineage>
</organism>
<gene>
    <name evidence="11" type="primary">hisF</name>
    <name evidence="13" type="ORF">OP10G_4774</name>
</gene>
<dbReference type="Pfam" id="PF00977">
    <property type="entry name" value="His_biosynth"/>
    <property type="match status" value="1"/>
</dbReference>
<dbReference type="Gene3D" id="3.20.20.70">
    <property type="entry name" value="Aldolase class I"/>
    <property type="match status" value="1"/>
</dbReference>
<dbReference type="eggNOG" id="COG0107">
    <property type="taxonomic scope" value="Bacteria"/>
</dbReference>
<keyword evidence="8 11" id="KW-0456">Lyase</keyword>
<evidence type="ECO:0000256" key="2">
    <source>
        <dbReference type="ARBA" id="ARBA00005091"/>
    </source>
</evidence>
<feature type="active site" evidence="11">
    <location>
        <position position="8"/>
    </location>
</feature>
<dbReference type="EC" id="4.3.2.10" evidence="11"/>
<evidence type="ECO:0000256" key="8">
    <source>
        <dbReference type="ARBA" id="ARBA00023239"/>
    </source>
</evidence>
<dbReference type="GO" id="GO:0005737">
    <property type="term" value="C:cytoplasm"/>
    <property type="evidence" value="ECO:0007669"/>
    <property type="project" value="UniProtKB-SubCell"/>
</dbReference>
<evidence type="ECO:0000313" key="14">
    <source>
        <dbReference type="Proteomes" id="UP000027982"/>
    </source>
</evidence>
<feature type="active site" evidence="11">
    <location>
        <position position="127"/>
    </location>
</feature>
<evidence type="ECO:0000256" key="4">
    <source>
        <dbReference type="ARBA" id="ARBA00011152"/>
    </source>
</evidence>
<protein>
    <recommendedName>
        <fullName evidence="11">Imidazole glycerol phosphate synthase subunit HisF</fullName>
        <ecNumber evidence="11">4.3.2.10</ecNumber>
    </recommendedName>
    <alternativeName>
        <fullName evidence="11">IGP synthase cyclase subunit</fullName>
    </alternativeName>
    <alternativeName>
        <fullName evidence="11">IGP synthase subunit HisF</fullName>
    </alternativeName>
    <alternativeName>
        <fullName evidence="11">ImGP synthase subunit HisF</fullName>
        <shortName evidence="11">IGPS subunit HisF</shortName>
    </alternativeName>
</protein>
<proteinExistence type="inferred from homology"/>
<evidence type="ECO:0000256" key="10">
    <source>
        <dbReference type="ARBA" id="ARBA00047838"/>
    </source>
</evidence>
<comment type="similarity">
    <text evidence="3 11 12">Belongs to the HisA/HisF family.</text>
</comment>
<dbReference type="GO" id="GO:0000105">
    <property type="term" value="P:L-histidine biosynthetic process"/>
    <property type="evidence" value="ECO:0007669"/>
    <property type="project" value="UniProtKB-UniRule"/>
</dbReference>
<evidence type="ECO:0000313" key="13">
    <source>
        <dbReference type="EMBL" id="AIE88142.1"/>
    </source>
</evidence>
<accession>A0A068NXS0</accession>
<evidence type="ECO:0000256" key="3">
    <source>
        <dbReference type="ARBA" id="ARBA00009667"/>
    </source>
</evidence>
<dbReference type="InterPro" id="IPR013785">
    <property type="entry name" value="Aldolase_TIM"/>
</dbReference>
<keyword evidence="7 11" id="KW-0368">Histidine biosynthesis</keyword>
<comment type="catalytic activity">
    <reaction evidence="10 11">
        <text>5-[(5-phospho-1-deoxy-D-ribulos-1-ylimino)methylamino]-1-(5-phospho-beta-D-ribosyl)imidazole-4-carboxamide + L-glutamine = D-erythro-1-(imidazol-4-yl)glycerol 3-phosphate + 5-amino-1-(5-phospho-beta-D-ribosyl)imidazole-4-carboxamide + L-glutamate + H(+)</text>
        <dbReference type="Rhea" id="RHEA:24793"/>
        <dbReference type="ChEBI" id="CHEBI:15378"/>
        <dbReference type="ChEBI" id="CHEBI:29985"/>
        <dbReference type="ChEBI" id="CHEBI:58278"/>
        <dbReference type="ChEBI" id="CHEBI:58359"/>
        <dbReference type="ChEBI" id="CHEBI:58475"/>
        <dbReference type="ChEBI" id="CHEBI:58525"/>
        <dbReference type="EC" id="4.3.2.10"/>
    </reaction>
</comment>
<dbReference type="SUPFAM" id="SSF51366">
    <property type="entry name" value="Ribulose-phoshate binding barrel"/>
    <property type="match status" value="1"/>
</dbReference>
<dbReference type="InterPro" id="IPR050064">
    <property type="entry name" value="IGPS_HisA/HisF"/>
</dbReference>
<evidence type="ECO:0000256" key="6">
    <source>
        <dbReference type="ARBA" id="ARBA00022605"/>
    </source>
</evidence>
<dbReference type="AlphaFoldDB" id="A0A068NXS0"/>
<dbReference type="GO" id="GO:0000107">
    <property type="term" value="F:imidazoleglycerol-phosphate synthase activity"/>
    <property type="evidence" value="ECO:0007669"/>
    <property type="project" value="UniProtKB-UniRule"/>
</dbReference>
<keyword evidence="6 11" id="KW-0028">Amino-acid biosynthesis</keyword>
<dbReference type="PANTHER" id="PTHR21235:SF2">
    <property type="entry name" value="IMIDAZOLE GLYCEROL PHOSPHATE SYNTHASE HISHF"/>
    <property type="match status" value="1"/>
</dbReference>
<dbReference type="HOGENOM" id="CLU_048577_4_0_0"/>
<name>A0A068NXS0_FIMGI</name>
<comment type="function">
    <text evidence="9 11">IGPS catalyzes the conversion of PRFAR and glutamine to IGP, AICAR and glutamate. The HisF subunit catalyzes the cyclization activity that produces IGP and AICAR from PRFAR using the ammonia provided by the HisH subunit.</text>
</comment>
<comment type="subcellular location">
    <subcellularLocation>
        <location evidence="1 11">Cytoplasm</location>
    </subcellularLocation>
</comment>
<dbReference type="PANTHER" id="PTHR21235">
    <property type="entry name" value="IMIDAZOLE GLYCEROL PHOSPHATE SYNTHASE SUBUNIT HISF/H IGP SYNTHASE SUBUNIT HISF/H"/>
    <property type="match status" value="1"/>
</dbReference>
<dbReference type="GO" id="GO:0016829">
    <property type="term" value="F:lyase activity"/>
    <property type="evidence" value="ECO:0007669"/>
    <property type="project" value="UniProtKB-KW"/>
</dbReference>
<comment type="pathway">
    <text evidence="2 11">Amino-acid biosynthesis; L-histidine biosynthesis; L-histidine from 5-phospho-alpha-D-ribose 1-diphosphate: step 5/9.</text>
</comment>
<dbReference type="STRING" id="661478.OP10G_4774"/>
<evidence type="ECO:0000256" key="1">
    <source>
        <dbReference type="ARBA" id="ARBA00004496"/>
    </source>
</evidence>
<dbReference type="KEGG" id="fgi:OP10G_4774"/>
<dbReference type="EMBL" id="CP007139">
    <property type="protein sequence ID" value="AIE88142.1"/>
    <property type="molecule type" value="Genomic_DNA"/>
</dbReference>
<evidence type="ECO:0000256" key="11">
    <source>
        <dbReference type="HAMAP-Rule" id="MF_01013"/>
    </source>
</evidence>
<keyword evidence="5 11" id="KW-0963">Cytoplasm</keyword>
<evidence type="ECO:0000256" key="5">
    <source>
        <dbReference type="ARBA" id="ARBA00022490"/>
    </source>
</evidence>
<reference evidence="13 14" key="1">
    <citation type="journal article" date="2014" name="PLoS ONE">
        <title>The first complete genome sequence of the class fimbriimonadia in the phylum armatimonadetes.</title>
        <authorList>
            <person name="Hu Z.Y."/>
            <person name="Wang Y.Z."/>
            <person name="Im W.T."/>
            <person name="Wang S.Y."/>
            <person name="Zhao G.P."/>
            <person name="Zheng H.J."/>
            <person name="Quan Z.X."/>
        </authorList>
    </citation>
    <scope>NUCLEOTIDE SEQUENCE [LARGE SCALE GENOMIC DNA]</scope>
    <source>
        <strain evidence="13">Gsoil 348</strain>
    </source>
</reference>
<dbReference type="HAMAP" id="MF_01013">
    <property type="entry name" value="HisF"/>
    <property type="match status" value="1"/>
</dbReference>
<comment type="subunit">
    <text evidence="4 11">Heterodimer of HisH and HisF.</text>
</comment>
<dbReference type="InterPro" id="IPR011060">
    <property type="entry name" value="RibuloseP-bd_barrel"/>
</dbReference>
<evidence type="ECO:0000256" key="9">
    <source>
        <dbReference type="ARBA" id="ARBA00025475"/>
    </source>
</evidence>
<dbReference type="InterPro" id="IPR006062">
    <property type="entry name" value="His_biosynth"/>
</dbReference>
<evidence type="ECO:0000256" key="12">
    <source>
        <dbReference type="RuleBase" id="RU003657"/>
    </source>
</evidence>
<dbReference type="CDD" id="cd04731">
    <property type="entry name" value="HisF"/>
    <property type="match status" value="1"/>
</dbReference>
<evidence type="ECO:0000256" key="7">
    <source>
        <dbReference type="ARBA" id="ARBA00023102"/>
    </source>
</evidence>
<dbReference type="UniPathway" id="UPA00031">
    <property type="reaction ID" value="UER00010"/>
</dbReference>